<evidence type="ECO:0000313" key="7">
    <source>
        <dbReference type="Proteomes" id="UP000245523"/>
    </source>
</evidence>
<dbReference type="EC" id="2.1.1.72" evidence="1"/>
<name>A0ABX5LPL7_9BACT</name>
<reference evidence="6 7" key="1">
    <citation type="submission" date="2018-05" db="EMBL/GenBank/DDBJ databases">
        <title>Animal gut microbial communities from fecal samples from Wisconsin, USA.</title>
        <authorList>
            <person name="Neumann A."/>
        </authorList>
    </citation>
    <scope>NUCLEOTIDE SEQUENCE [LARGE SCALE GENOMIC DNA]</scope>
    <source>
        <strain evidence="6 7">UWS4</strain>
    </source>
</reference>
<dbReference type="RefSeq" id="WP_109587361.1">
    <property type="nucleotide sequence ID" value="NZ_QGHD01000007.1"/>
</dbReference>
<comment type="catalytic activity">
    <reaction evidence="4">
        <text>a 2'-deoxyadenosine in DNA + S-adenosyl-L-methionine = an N(6)-methyl-2'-deoxyadenosine in DNA + S-adenosyl-L-homocysteine + H(+)</text>
        <dbReference type="Rhea" id="RHEA:15197"/>
        <dbReference type="Rhea" id="RHEA-COMP:12418"/>
        <dbReference type="Rhea" id="RHEA-COMP:12419"/>
        <dbReference type="ChEBI" id="CHEBI:15378"/>
        <dbReference type="ChEBI" id="CHEBI:57856"/>
        <dbReference type="ChEBI" id="CHEBI:59789"/>
        <dbReference type="ChEBI" id="CHEBI:90615"/>
        <dbReference type="ChEBI" id="CHEBI:90616"/>
        <dbReference type="EC" id="2.1.1.72"/>
    </reaction>
</comment>
<gene>
    <name evidence="6" type="ORF">B0H50_10763</name>
</gene>
<evidence type="ECO:0000256" key="1">
    <source>
        <dbReference type="ARBA" id="ARBA00011900"/>
    </source>
</evidence>
<keyword evidence="3" id="KW-0808">Transferase</keyword>
<dbReference type="EMBL" id="QGHD01000007">
    <property type="protein sequence ID" value="PWL03305.1"/>
    <property type="molecule type" value="Genomic_DNA"/>
</dbReference>
<dbReference type="PANTHER" id="PTHR33841">
    <property type="entry name" value="DNA METHYLTRANSFERASE YEEA-RELATED"/>
    <property type="match status" value="1"/>
</dbReference>
<keyword evidence="6" id="KW-0378">Hydrolase</keyword>
<evidence type="ECO:0000259" key="5">
    <source>
        <dbReference type="Pfam" id="PF12950"/>
    </source>
</evidence>
<accession>A0ABX5LPL7</accession>
<evidence type="ECO:0000256" key="4">
    <source>
        <dbReference type="ARBA" id="ARBA00047942"/>
    </source>
</evidence>
<evidence type="ECO:0000313" key="6">
    <source>
        <dbReference type="EMBL" id="PWL03305.1"/>
    </source>
</evidence>
<dbReference type="GO" id="GO:0004519">
    <property type="term" value="F:endonuclease activity"/>
    <property type="evidence" value="ECO:0007669"/>
    <property type="project" value="UniProtKB-KW"/>
</dbReference>
<organism evidence="6 7">
    <name type="scientific">Hallerella porci</name>
    <dbReference type="NCBI Taxonomy" id="1945871"/>
    <lineage>
        <taxon>Bacteria</taxon>
        <taxon>Pseudomonadati</taxon>
        <taxon>Fibrobacterota</taxon>
        <taxon>Fibrobacteria</taxon>
        <taxon>Fibrobacterales</taxon>
        <taxon>Fibrobacteraceae</taxon>
        <taxon>Hallerella</taxon>
    </lineage>
</organism>
<keyword evidence="6" id="KW-0255">Endonuclease</keyword>
<dbReference type="InterPro" id="IPR050953">
    <property type="entry name" value="N4_N6_ade-DNA_methylase"/>
</dbReference>
<proteinExistence type="predicted"/>
<dbReference type="PANTHER" id="PTHR33841:SF1">
    <property type="entry name" value="DNA METHYLTRANSFERASE A"/>
    <property type="match status" value="1"/>
</dbReference>
<dbReference type="InterPro" id="IPR025931">
    <property type="entry name" value="TaqI_C"/>
</dbReference>
<evidence type="ECO:0000256" key="2">
    <source>
        <dbReference type="ARBA" id="ARBA00022603"/>
    </source>
</evidence>
<dbReference type="Proteomes" id="UP000245523">
    <property type="component" value="Unassembled WGS sequence"/>
</dbReference>
<keyword evidence="2" id="KW-0489">Methyltransferase</keyword>
<protein>
    <recommendedName>
        <fullName evidence="1">site-specific DNA-methyltransferase (adenine-specific)</fullName>
        <ecNumber evidence="1">2.1.1.72</ecNumber>
    </recommendedName>
</protein>
<feature type="domain" description="TaqI-like C-terminal specificity" evidence="5">
    <location>
        <begin position="95"/>
        <end position="232"/>
    </location>
</feature>
<comment type="caution">
    <text evidence="6">The sequence shown here is derived from an EMBL/GenBank/DDBJ whole genome shotgun (WGS) entry which is preliminary data.</text>
</comment>
<sequence length="307" mass="35402">MCKWKVSVFVQQQHSVSSFDKGGESWVILSEIEQSIKRKIEAVGTPLKDWDIQINYGIKTGFNDAFIISTEKRDEILSNCKNEEERKKTAELIRPILRGRDIKRYGYVDNGLYLINTHNGVRGRIPRIKIEDYPAVKAHLDQYWDRIATRADKGDTPYNLRNCAYLEDFSRPKIVYGQFRNMSFAYDENRCFLSSNEYFINAKNLKSVLMILNSKVANFYANCSMNSLGGNTTIAQKDIFLKIPVVAQIPSHFAQQLTTLCDKILKIKKDNTDSDSSEFERKANQIIYSLYKLTDEEIAVIEGVKQF</sequence>
<keyword evidence="6" id="KW-0540">Nuclease</keyword>
<keyword evidence="7" id="KW-1185">Reference proteome</keyword>
<dbReference type="Pfam" id="PF12950">
    <property type="entry name" value="TaqI_C"/>
    <property type="match status" value="1"/>
</dbReference>
<evidence type="ECO:0000256" key="3">
    <source>
        <dbReference type="ARBA" id="ARBA00022679"/>
    </source>
</evidence>